<gene>
    <name evidence="1" type="ORF">F6453_3622</name>
</gene>
<accession>A0A833JMQ8</accession>
<reference evidence="1 2" key="1">
    <citation type="submission" date="2019-10" db="EMBL/GenBank/DDBJ databases">
        <title>Draft genome sequence of Marinobacter hydrocarbonoclasticus NCT7M from the microbiome of the marine copepod.</title>
        <authorList>
            <person name="Nuttall R."/>
            <person name="Sharma G."/>
            <person name="Moisander P."/>
        </authorList>
    </citation>
    <scope>NUCLEOTIDE SEQUENCE [LARGE SCALE GENOMIC DNA]</scope>
    <source>
        <strain evidence="1 2">NCT7M</strain>
    </source>
</reference>
<evidence type="ECO:0000313" key="2">
    <source>
        <dbReference type="Proteomes" id="UP000469950"/>
    </source>
</evidence>
<dbReference type="Proteomes" id="UP000469950">
    <property type="component" value="Unassembled WGS sequence"/>
</dbReference>
<dbReference type="AlphaFoldDB" id="A0A833JMQ8"/>
<evidence type="ECO:0000313" key="1">
    <source>
        <dbReference type="EMBL" id="KAE8544008.1"/>
    </source>
</evidence>
<dbReference type="EMBL" id="WBMP01000023">
    <property type="protein sequence ID" value="KAE8544008.1"/>
    <property type="molecule type" value="Genomic_DNA"/>
</dbReference>
<proteinExistence type="predicted"/>
<protein>
    <submittedName>
        <fullName evidence="1">Uncharacterized protein</fullName>
    </submittedName>
</protein>
<comment type="caution">
    <text evidence="1">The sequence shown here is derived from an EMBL/GenBank/DDBJ whole genome shotgun (WGS) entry which is preliminary data.</text>
</comment>
<name>A0A833JMQ8_MARNT</name>
<organism evidence="1 2">
    <name type="scientific">Marinobacter nauticus</name>
    <name type="common">Marinobacter hydrocarbonoclasticus</name>
    <name type="synonym">Marinobacter aquaeolei</name>
    <dbReference type="NCBI Taxonomy" id="2743"/>
    <lineage>
        <taxon>Bacteria</taxon>
        <taxon>Pseudomonadati</taxon>
        <taxon>Pseudomonadota</taxon>
        <taxon>Gammaproteobacteria</taxon>
        <taxon>Pseudomonadales</taxon>
        <taxon>Marinobacteraceae</taxon>
        <taxon>Marinobacter</taxon>
    </lineage>
</organism>
<sequence>MGCFGAIGPWPQIVSKTEGFPCLPRPSEFVVLLVAQQSLVLV</sequence>